<keyword evidence="6" id="KW-0210">Decarboxylase</keyword>
<dbReference type="PANTHER" id="PTHR35524:SF1">
    <property type="entry name" value="ALPHA-ACETOLACTATE DECARBOXYLASE"/>
    <property type="match status" value="1"/>
</dbReference>
<comment type="pathway">
    <text evidence="2">Polyol metabolism; (R,R)-butane-2,3-diol biosynthesis; (R,R)-butane-2,3-diol from pyruvate: step 2/3.</text>
</comment>
<dbReference type="InterPro" id="IPR005128">
    <property type="entry name" value="Acetolactate_a_deCO2ase"/>
</dbReference>
<dbReference type="Gene3D" id="3.30.1330.80">
    <property type="entry name" value="Hypothetical protein, similar to alpha- acetolactate decarboxylase, domain 2"/>
    <property type="match status" value="2"/>
</dbReference>
<evidence type="ECO:0000256" key="7">
    <source>
        <dbReference type="ARBA" id="ARBA00023061"/>
    </source>
</evidence>
<evidence type="ECO:0000256" key="1">
    <source>
        <dbReference type="ARBA" id="ARBA00001784"/>
    </source>
</evidence>
<sequence length="266" mass="28975">MARDIIDDRLLGALHIKALTHQGFIHDPSQEHTAFQVGTLDALMEGRFDGDTTIGEVLSHGDFGIGTVQHLGGELIILDGDAFVVKSDQQIINVEHTLQTPFAVVCRFGADAEHEIADIDDTEIYAYVDALVPDPMTIVAVKVHGSFRDLLLRSIDEQQEPFPLLSEVVKDQSEWSVRRAHGTLVGFRFPDRTAGIEIPGYHFHFISSDRKVGGHLVRCGVVEAHIALDSSEELHVELPLGVGLGTPGVADRAAIRAIERGTHGAT</sequence>
<dbReference type="EC" id="4.1.1.5" evidence="4"/>
<comment type="catalytic activity">
    <reaction evidence="1">
        <text>(2S)-2-acetolactate + H(+) = (R)-acetoin + CO2</text>
        <dbReference type="Rhea" id="RHEA:21580"/>
        <dbReference type="ChEBI" id="CHEBI:15378"/>
        <dbReference type="ChEBI" id="CHEBI:15686"/>
        <dbReference type="ChEBI" id="CHEBI:16526"/>
        <dbReference type="ChEBI" id="CHEBI:58476"/>
        <dbReference type="EC" id="4.1.1.5"/>
    </reaction>
</comment>
<proteinExistence type="inferred from homology"/>
<evidence type="ECO:0000256" key="3">
    <source>
        <dbReference type="ARBA" id="ARBA00007106"/>
    </source>
</evidence>
<dbReference type="GO" id="GO:0047605">
    <property type="term" value="F:acetolactate decarboxylase activity"/>
    <property type="evidence" value="ECO:0007669"/>
    <property type="project" value="UniProtKB-EC"/>
</dbReference>
<evidence type="ECO:0000313" key="9">
    <source>
        <dbReference type="EMBL" id="CAB4884530.1"/>
    </source>
</evidence>
<evidence type="ECO:0000256" key="5">
    <source>
        <dbReference type="ARBA" id="ARBA00020164"/>
    </source>
</evidence>
<dbReference type="UniPathway" id="UPA00626">
    <property type="reaction ID" value="UER00678"/>
</dbReference>
<reference evidence="10" key="1">
    <citation type="submission" date="2020-05" db="EMBL/GenBank/DDBJ databases">
        <authorList>
            <person name="Chiriac C."/>
            <person name="Salcher M."/>
            <person name="Ghai R."/>
            <person name="Kavagutti S V."/>
        </authorList>
    </citation>
    <scope>NUCLEOTIDE SEQUENCE</scope>
</reference>
<dbReference type="AlphaFoldDB" id="A0A6J7R9S8"/>
<dbReference type="Pfam" id="PF03306">
    <property type="entry name" value="AAL_decarboxy"/>
    <property type="match status" value="1"/>
</dbReference>
<gene>
    <name evidence="9" type="ORF">UFOPK3427_01910</name>
    <name evidence="10" type="ORF">UFOPK4112_01188</name>
</gene>
<dbReference type="EMBL" id="CAFBPM010000011">
    <property type="protein sequence ID" value="CAB5025565.1"/>
    <property type="molecule type" value="Genomic_DNA"/>
</dbReference>
<evidence type="ECO:0000256" key="2">
    <source>
        <dbReference type="ARBA" id="ARBA00005170"/>
    </source>
</evidence>
<dbReference type="EMBL" id="CAFBLT010000004">
    <property type="protein sequence ID" value="CAB4884530.1"/>
    <property type="molecule type" value="Genomic_DNA"/>
</dbReference>
<evidence type="ECO:0000256" key="6">
    <source>
        <dbReference type="ARBA" id="ARBA00022793"/>
    </source>
</evidence>
<organism evidence="10">
    <name type="scientific">freshwater metagenome</name>
    <dbReference type="NCBI Taxonomy" id="449393"/>
    <lineage>
        <taxon>unclassified sequences</taxon>
        <taxon>metagenomes</taxon>
        <taxon>ecological metagenomes</taxon>
    </lineage>
</organism>
<evidence type="ECO:0000256" key="8">
    <source>
        <dbReference type="ARBA" id="ARBA00023239"/>
    </source>
</evidence>
<dbReference type="NCBIfam" id="TIGR01252">
    <property type="entry name" value="acetolac_decarb"/>
    <property type="match status" value="1"/>
</dbReference>
<dbReference type="CDD" id="cd17299">
    <property type="entry name" value="acetolactate_decarboxylase"/>
    <property type="match status" value="1"/>
</dbReference>
<name>A0A6J7R9S8_9ZZZZ</name>
<keyword evidence="7" id="KW-0005">Acetoin biosynthesis</keyword>
<dbReference type="GO" id="GO:0045151">
    <property type="term" value="P:acetoin biosynthetic process"/>
    <property type="evidence" value="ECO:0007669"/>
    <property type="project" value="UniProtKB-KW"/>
</dbReference>
<keyword evidence="8" id="KW-0456">Lyase</keyword>
<evidence type="ECO:0000313" key="10">
    <source>
        <dbReference type="EMBL" id="CAB5025565.1"/>
    </source>
</evidence>
<accession>A0A6J7R9S8</accession>
<protein>
    <recommendedName>
        <fullName evidence="5">Alpha-acetolactate decarboxylase</fullName>
        <ecNumber evidence="4">4.1.1.5</ecNumber>
    </recommendedName>
</protein>
<evidence type="ECO:0000256" key="4">
    <source>
        <dbReference type="ARBA" id="ARBA00013204"/>
    </source>
</evidence>
<dbReference type="SUPFAM" id="SSF117856">
    <property type="entry name" value="AF0104/ALDC/Ptd012-like"/>
    <property type="match status" value="1"/>
</dbReference>
<dbReference type="PANTHER" id="PTHR35524">
    <property type="entry name" value="ALPHA-ACETOLACTATE DECARBOXYLASE"/>
    <property type="match status" value="1"/>
</dbReference>
<comment type="similarity">
    <text evidence="3">Belongs to the alpha-acetolactate decarboxylase family.</text>
</comment>